<reference evidence="8" key="2">
    <citation type="journal article" date="2023" name="IMA Fungus">
        <title>Comparative genomic study of the Penicillium genus elucidates a diverse pangenome and 15 lateral gene transfer events.</title>
        <authorList>
            <person name="Petersen C."/>
            <person name="Sorensen T."/>
            <person name="Nielsen M.R."/>
            <person name="Sondergaard T.E."/>
            <person name="Sorensen J.L."/>
            <person name="Fitzpatrick D.A."/>
            <person name="Frisvad J.C."/>
            <person name="Nielsen K.L."/>
        </authorList>
    </citation>
    <scope>NUCLEOTIDE SEQUENCE</scope>
    <source>
        <strain evidence="8">IBT 22155</strain>
    </source>
</reference>
<dbReference type="InterPro" id="IPR052337">
    <property type="entry name" value="SAT4-like"/>
</dbReference>
<dbReference type="EMBL" id="JAPQKL010000005">
    <property type="protein sequence ID" value="KAJ5129257.1"/>
    <property type="molecule type" value="Genomic_DNA"/>
</dbReference>
<accession>A0A9W9L023</accession>
<sequence length="391" mass="44306">MNITDIFGPPPPGINLDDNRSSRDNSVVVTICILAVLTVVARFLVRKYVQGARLAADDWLIGASTILLIALLTMSVFGINITIESGSFYGFGKHVWCTTLEAMLIMRKTLFAYLLIYLVELLLIKLSILMFYRRIFGMNWMIWTTLFISCGWAIGSFVAALCASHPISYFWTETVDPASGRYRYNFYYYYLGNATANVVTDVLILLVPIHTVWKLQMRTSQKIGVCGVLLLGGFVCIASGIRIHYITFLKDNVDITWALSDVSVWSTVEPCIGIICACLPVLQPFIRAAVKRLPKLPGSPVQMRRFTSHVRERTSFHTRYSSKHEMWHGEAQGTRTSPTPFFHSDQDSQTQLKMVRTRVEIENDPAEKNDLEDGMDPMAIRVKRVVHWTVD</sequence>
<comment type="similarity">
    <text evidence="5">Belongs to the SAT4 family.</text>
</comment>
<feature type="transmembrane region" description="Helical" evidence="6">
    <location>
        <begin position="265"/>
        <end position="286"/>
    </location>
</feature>
<evidence type="ECO:0000256" key="4">
    <source>
        <dbReference type="ARBA" id="ARBA00023136"/>
    </source>
</evidence>
<comment type="caution">
    <text evidence="8">The sequence shown here is derived from an EMBL/GenBank/DDBJ whole genome shotgun (WGS) entry which is preliminary data.</text>
</comment>
<feature type="transmembrane region" description="Helical" evidence="6">
    <location>
        <begin position="225"/>
        <end position="245"/>
    </location>
</feature>
<gene>
    <name evidence="8" type="ORF">N7515_005296</name>
</gene>
<dbReference type="PANTHER" id="PTHR33048:SF163">
    <property type="entry name" value="INTEGRAL MEMBRANE PROTEIN (AFU_ORTHOLOGUE AFUA_8G05510)"/>
    <property type="match status" value="1"/>
</dbReference>
<keyword evidence="3 6" id="KW-1133">Transmembrane helix</keyword>
<feature type="transmembrane region" description="Helical" evidence="6">
    <location>
        <begin position="187"/>
        <end position="213"/>
    </location>
</feature>
<dbReference type="InterPro" id="IPR049326">
    <property type="entry name" value="Rhodopsin_dom_fungi"/>
</dbReference>
<evidence type="ECO:0000256" key="1">
    <source>
        <dbReference type="ARBA" id="ARBA00004141"/>
    </source>
</evidence>
<dbReference type="GO" id="GO:0016020">
    <property type="term" value="C:membrane"/>
    <property type="evidence" value="ECO:0007669"/>
    <property type="project" value="UniProtKB-SubCell"/>
</dbReference>
<evidence type="ECO:0000256" key="2">
    <source>
        <dbReference type="ARBA" id="ARBA00022692"/>
    </source>
</evidence>
<dbReference type="AlphaFoldDB" id="A0A9W9L023"/>
<feature type="transmembrane region" description="Helical" evidence="6">
    <location>
        <begin position="57"/>
        <end position="83"/>
    </location>
</feature>
<comment type="subcellular location">
    <subcellularLocation>
        <location evidence="1">Membrane</location>
        <topology evidence="1">Multi-pass membrane protein</topology>
    </subcellularLocation>
</comment>
<protein>
    <recommendedName>
        <fullName evidence="7">Rhodopsin domain-containing protein</fullName>
    </recommendedName>
</protein>
<evidence type="ECO:0000256" key="5">
    <source>
        <dbReference type="ARBA" id="ARBA00038359"/>
    </source>
</evidence>
<dbReference type="Pfam" id="PF20684">
    <property type="entry name" value="Fung_rhodopsin"/>
    <property type="match status" value="1"/>
</dbReference>
<feature type="transmembrane region" description="Helical" evidence="6">
    <location>
        <begin position="110"/>
        <end position="132"/>
    </location>
</feature>
<feature type="domain" description="Rhodopsin" evidence="7">
    <location>
        <begin position="41"/>
        <end position="287"/>
    </location>
</feature>
<feature type="transmembrane region" description="Helical" evidence="6">
    <location>
        <begin position="26"/>
        <end position="45"/>
    </location>
</feature>
<dbReference type="GeneID" id="81405210"/>
<feature type="transmembrane region" description="Helical" evidence="6">
    <location>
        <begin position="144"/>
        <end position="167"/>
    </location>
</feature>
<dbReference type="Proteomes" id="UP001149079">
    <property type="component" value="Unassembled WGS sequence"/>
</dbReference>
<dbReference type="RefSeq" id="XP_056519636.1">
    <property type="nucleotide sequence ID" value="XM_056666040.1"/>
</dbReference>
<dbReference type="PANTHER" id="PTHR33048">
    <property type="entry name" value="PTH11-LIKE INTEGRAL MEMBRANE PROTEIN (AFU_ORTHOLOGUE AFUA_5G11245)"/>
    <property type="match status" value="1"/>
</dbReference>
<dbReference type="OrthoDB" id="5429740at2759"/>
<keyword evidence="9" id="KW-1185">Reference proteome</keyword>
<evidence type="ECO:0000256" key="6">
    <source>
        <dbReference type="SAM" id="Phobius"/>
    </source>
</evidence>
<evidence type="ECO:0000259" key="7">
    <source>
        <dbReference type="Pfam" id="PF20684"/>
    </source>
</evidence>
<evidence type="ECO:0000313" key="8">
    <source>
        <dbReference type="EMBL" id="KAJ5129257.1"/>
    </source>
</evidence>
<evidence type="ECO:0000313" key="9">
    <source>
        <dbReference type="Proteomes" id="UP001149079"/>
    </source>
</evidence>
<organism evidence="8 9">
    <name type="scientific">Penicillium bovifimosum</name>
    <dbReference type="NCBI Taxonomy" id="126998"/>
    <lineage>
        <taxon>Eukaryota</taxon>
        <taxon>Fungi</taxon>
        <taxon>Dikarya</taxon>
        <taxon>Ascomycota</taxon>
        <taxon>Pezizomycotina</taxon>
        <taxon>Eurotiomycetes</taxon>
        <taxon>Eurotiomycetidae</taxon>
        <taxon>Eurotiales</taxon>
        <taxon>Aspergillaceae</taxon>
        <taxon>Penicillium</taxon>
    </lineage>
</organism>
<reference evidence="8" key="1">
    <citation type="submission" date="2022-11" db="EMBL/GenBank/DDBJ databases">
        <authorList>
            <person name="Petersen C."/>
        </authorList>
    </citation>
    <scope>NUCLEOTIDE SEQUENCE</scope>
    <source>
        <strain evidence="8">IBT 22155</strain>
    </source>
</reference>
<proteinExistence type="inferred from homology"/>
<name>A0A9W9L023_9EURO</name>
<keyword evidence="4 6" id="KW-0472">Membrane</keyword>
<evidence type="ECO:0000256" key="3">
    <source>
        <dbReference type="ARBA" id="ARBA00022989"/>
    </source>
</evidence>
<keyword evidence="2 6" id="KW-0812">Transmembrane</keyword>